<dbReference type="PANTHER" id="PTHR14969:SF13">
    <property type="entry name" value="AT30094P"/>
    <property type="match status" value="1"/>
</dbReference>
<evidence type="ECO:0000313" key="4">
    <source>
        <dbReference type="Proteomes" id="UP000006787"/>
    </source>
</evidence>
<dbReference type="RefSeq" id="WP_004259869.1">
    <property type="nucleotide sequence ID" value="NZ_AMQS01000003.1"/>
</dbReference>
<gene>
    <name evidence="3" type="ORF">C426_0326</name>
</gene>
<evidence type="ECO:0000256" key="1">
    <source>
        <dbReference type="SAM" id="Phobius"/>
    </source>
</evidence>
<dbReference type="PANTHER" id="PTHR14969">
    <property type="entry name" value="SPHINGOSINE-1-PHOSPHATE PHOSPHOHYDROLASE"/>
    <property type="match status" value="1"/>
</dbReference>
<feature type="transmembrane region" description="Helical" evidence="1">
    <location>
        <begin position="7"/>
        <end position="28"/>
    </location>
</feature>
<keyword evidence="1" id="KW-1133">Transmembrane helix</keyword>
<dbReference type="SMART" id="SM00014">
    <property type="entry name" value="acidPPc"/>
    <property type="match status" value="1"/>
</dbReference>
<dbReference type="SUPFAM" id="SSF48317">
    <property type="entry name" value="Acid phosphatase/Vanadium-dependent haloperoxidase"/>
    <property type="match status" value="1"/>
</dbReference>
<dbReference type="InterPro" id="IPR036938">
    <property type="entry name" value="PAP2/HPO_sf"/>
</dbReference>
<feature type="transmembrane region" description="Helical" evidence="1">
    <location>
        <begin position="162"/>
        <end position="182"/>
    </location>
</feature>
<dbReference type="Proteomes" id="UP000006787">
    <property type="component" value="Unassembled WGS sequence"/>
</dbReference>
<keyword evidence="1" id="KW-0812">Transmembrane</keyword>
<dbReference type="InterPro" id="IPR000326">
    <property type="entry name" value="PAP2/HPO"/>
</dbReference>
<dbReference type="EMBL" id="AMQS01000003">
    <property type="protein sequence ID" value="EKF52241.1"/>
    <property type="molecule type" value="Genomic_DNA"/>
</dbReference>
<protein>
    <submittedName>
        <fullName evidence="3">Membrane-associated phospholipid phosphatase</fullName>
    </submittedName>
</protein>
<organism evidence="3 4">
    <name type="scientific">Lactococcus garvieae DCC43</name>
    <dbReference type="NCBI Taxonomy" id="1231377"/>
    <lineage>
        <taxon>Bacteria</taxon>
        <taxon>Bacillati</taxon>
        <taxon>Bacillota</taxon>
        <taxon>Bacilli</taxon>
        <taxon>Lactobacillales</taxon>
        <taxon>Streptococcaceae</taxon>
        <taxon>Lactococcus</taxon>
    </lineage>
</organism>
<accession>K2PXT5</accession>
<dbReference type="AlphaFoldDB" id="K2PXT5"/>
<reference evidence="3 4" key="1">
    <citation type="journal article" date="2012" name="J. Bacteriol.">
        <title>Genome Sequence of the Bacteriocin-Producing Strain Lactococcus garvieae DCC43.</title>
        <authorList>
            <person name="Gabrielsen C."/>
            <person name="Brede D.A."/>
            <person name="Hernandez P.E."/>
            <person name="Nes I.F."/>
            <person name="Diep D.B."/>
        </authorList>
    </citation>
    <scope>NUCLEOTIDE SEQUENCE [LARGE SCALE GENOMIC DNA]</scope>
    <source>
        <strain evidence="3 4">DCC43</strain>
    </source>
</reference>
<feature type="transmembrane region" description="Helical" evidence="1">
    <location>
        <begin position="89"/>
        <end position="109"/>
    </location>
</feature>
<feature type="transmembrane region" description="Helical" evidence="1">
    <location>
        <begin position="52"/>
        <end position="82"/>
    </location>
</feature>
<dbReference type="Gene3D" id="1.20.144.10">
    <property type="entry name" value="Phosphatidic acid phosphatase type 2/haloperoxidase"/>
    <property type="match status" value="2"/>
</dbReference>
<dbReference type="CDD" id="cd03392">
    <property type="entry name" value="PAP2_like_2"/>
    <property type="match status" value="1"/>
</dbReference>
<dbReference type="PATRIC" id="fig|1231377.3.peg.326"/>
<dbReference type="eggNOG" id="COG0671">
    <property type="taxonomic scope" value="Bacteria"/>
</dbReference>
<proteinExistence type="predicted"/>
<feature type="domain" description="Phosphatidic acid phosphatase type 2/haloperoxidase" evidence="2">
    <location>
        <begin position="88"/>
        <end position="203"/>
    </location>
</feature>
<name>K2PXT5_9LACT</name>
<evidence type="ECO:0000313" key="3">
    <source>
        <dbReference type="EMBL" id="EKF52241.1"/>
    </source>
</evidence>
<comment type="caution">
    <text evidence="3">The sequence shown here is derived from an EMBL/GenBank/DDBJ whole genome shotgun (WGS) entry which is preliminary data.</text>
</comment>
<sequence length="228" mass="25204">MNKKNYYTISTISLVLFLGLAILVKLHYTHEPIPAIDSDLQTAAWHLQDNKLLVLISSVIAKFLGDTMGAVIGLIIAAVIFIRDRVSAIWLALVAGIAIGGNTLIKLIIGRSRPELHRLPAFIDEPGKSFASGHSTFAVVLFGCLFFIILQELSSTLGKSLLGLLAVVLILLTMFSRILLWVHYPSDTLGGLLWGVTVIGFTYPTYLKFKKPQKPERYIPKSMREEAQ</sequence>
<keyword evidence="1" id="KW-0472">Membrane</keyword>
<feature type="transmembrane region" description="Helical" evidence="1">
    <location>
        <begin position="129"/>
        <end position="150"/>
    </location>
</feature>
<evidence type="ECO:0000259" key="2">
    <source>
        <dbReference type="SMART" id="SM00014"/>
    </source>
</evidence>
<feature type="transmembrane region" description="Helical" evidence="1">
    <location>
        <begin position="188"/>
        <end position="207"/>
    </location>
</feature>
<dbReference type="Pfam" id="PF01569">
    <property type="entry name" value="PAP2"/>
    <property type="match status" value="1"/>
</dbReference>